<keyword evidence="5" id="KW-1185">Reference proteome</keyword>
<feature type="region of interest" description="Disordered" evidence="1">
    <location>
        <begin position="392"/>
        <end position="419"/>
    </location>
</feature>
<dbReference type="AlphaFoldDB" id="A0A5P2B5B2"/>
<feature type="compositionally biased region" description="Polar residues" evidence="1">
    <location>
        <begin position="398"/>
        <end position="407"/>
    </location>
</feature>
<accession>A0A5P2B5B2</accession>
<dbReference type="InterPro" id="IPR050491">
    <property type="entry name" value="AmpC-like"/>
</dbReference>
<dbReference type="EMBL" id="CP029193">
    <property type="protein sequence ID" value="QES25187.1"/>
    <property type="molecule type" value="Genomic_DNA"/>
</dbReference>
<evidence type="ECO:0000313" key="5">
    <source>
        <dbReference type="Proteomes" id="UP000323046"/>
    </source>
</evidence>
<dbReference type="InterPro" id="IPR012338">
    <property type="entry name" value="Beta-lactam/transpept-like"/>
</dbReference>
<evidence type="ECO:0000256" key="2">
    <source>
        <dbReference type="SAM" id="SignalP"/>
    </source>
</evidence>
<organism evidence="4 5">
    <name type="scientific">Streptomyces venezuelae</name>
    <dbReference type="NCBI Taxonomy" id="54571"/>
    <lineage>
        <taxon>Bacteria</taxon>
        <taxon>Bacillati</taxon>
        <taxon>Actinomycetota</taxon>
        <taxon>Actinomycetes</taxon>
        <taxon>Kitasatosporales</taxon>
        <taxon>Streptomycetaceae</taxon>
        <taxon>Streptomyces</taxon>
    </lineage>
</organism>
<evidence type="ECO:0000259" key="3">
    <source>
        <dbReference type="Pfam" id="PF00144"/>
    </source>
</evidence>
<dbReference type="Gene3D" id="3.40.710.10">
    <property type="entry name" value="DD-peptidase/beta-lactamase superfamily"/>
    <property type="match status" value="1"/>
</dbReference>
<sequence length="419" mass="45261">MSARSSLAGTAALAVSAAVTAGLLVAPDPAHARPHGSDGGRHAPAQRAMDAAVEDGVPGVTGQARDAYGTWNGTSGVGDLTTGRPRGSRDHYRVGSVTKTFVATVLLQLVGERKLDLEDTVDRWLPGLVRGNGHDGRRVTVRQLLNHTSGIYDYYADDDFAASFRLRDGFFEHRYDTWRPEQLVAVAMRHEPTSATPGRTWHYSDTNYILAGMILEKITGHSYAHEVRKRIIEPLKLRETSVPRTGPGMPRPSSRAYSKLSDDSTGPSYDVTEFNPSAAWTSGGMISDSADLNRFHAALLGGRLLPERQLAEMKTTVPMSEEFPQAARYGLGIAERRLSCGRTVWGHHGGILGSTTESVATEDGRHALSFNFNGDWTGDSHAVIEAEFCGPGTGRTGGQSRLSAVSRSTRDSFAGLRTE</sequence>
<gene>
    <name evidence="4" type="ORF">DEJ47_00775</name>
</gene>
<dbReference type="RefSeq" id="WP_150163995.1">
    <property type="nucleotide sequence ID" value="NZ_CP029193.1"/>
</dbReference>
<dbReference type="Proteomes" id="UP000323046">
    <property type="component" value="Chromosome"/>
</dbReference>
<dbReference type="PANTHER" id="PTHR46825">
    <property type="entry name" value="D-ALANYL-D-ALANINE-CARBOXYPEPTIDASE/ENDOPEPTIDASE AMPH"/>
    <property type="match status" value="1"/>
</dbReference>
<dbReference type="OrthoDB" id="5177574at2"/>
<dbReference type="InterPro" id="IPR001466">
    <property type="entry name" value="Beta-lactam-related"/>
</dbReference>
<reference evidence="4 5" key="1">
    <citation type="submission" date="2018-05" db="EMBL/GenBank/DDBJ databases">
        <title>Streptomyces venezuelae.</title>
        <authorList>
            <person name="Kim W."/>
            <person name="Lee N."/>
            <person name="Cho B.-K."/>
        </authorList>
    </citation>
    <scope>NUCLEOTIDE SEQUENCE [LARGE SCALE GENOMIC DNA]</scope>
    <source>
        <strain evidence="4 5">ATCC 14583</strain>
    </source>
</reference>
<dbReference type="Pfam" id="PF00144">
    <property type="entry name" value="Beta-lactamase"/>
    <property type="match status" value="1"/>
</dbReference>
<feature type="chain" id="PRO_5024999803" evidence="2">
    <location>
        <begin position="33"/>
        <end position="419"/>
    </location>
</feature>
<name>A0A5P2B5B2_STRVZ</name>
<keyword evidence="2" id="KW-0732">Signal</keyword>
<feature type="domain" description="Beta-lactamase-related" evidence="3">
    <location>
        <begin position="56"/>
        <end position="362"/>
    </location>
</feature>
<evidence type="ECO:0000313" key="4">
    <source>
        <dbReference type="EMBL" id="QES25187.1"/>
    </source>
</evidence>
<proteinExistence type="predicted"/>
<dbReference type="SUPFAM" id="SSF56601">
    <property type="entry name" value="beta-lactamase/transpeptidase-like"/>
    <property type="match status" value="1"/>
</dbReference>
<dbReference type="PANTHER" id="PTHR46825:SF7">
    <property type="entry name" value="D-ALANYL-D-ALANINE CARBOXYPEPTIDASE"/>
    <property type="match status" value="1"/>
</dbReference>
<feature type="signal peptide" evidence="2">
    <location>
        <begin position="1"/>
        <end position="32"/>
    </location>
</feature>
<protein>
    <submittedName>
        <fullName evidence="4">Peptidase</fullName>
    </submittedName>
</protein>
<feature type="region of interest" description="Disordered" evidence="1">
    <location>
        <begin position="65"/>
        <end position="91"/>
    </location>
</feature>
<evidence type="ECO:0000256" key="1">
    <source>
        <dbReference type="SAM" id="MobiDB-lite"/>
    </source>
</evidence>
<feature type="region of interest" description="Disordered" evidence="1">
    <location>
        <begin position="239"/>
        <end position="268"/>
    </location>
</feature>